<dbReference type="InterPro" id="IPR001537">
    <property type="entry name" value="SpoU_MeTrfase"/>
</dbReference>
<feature type="domain" description="tRNA/rRNA methyltransferase SpoU type" evidence="6">
    <location>
        <begin position="85"/>
        <end position="230"/>
    </location>
</feature>
<evidence type="ECO:0000313" key="8">
    <source>
        <dbReference type="EMBL" id="EME31008.1"/>
    </source>
</evidence>
<dbReference type="CDD" id="cd18094">
    <property type="entry name" value="SpoU-like_TrmL"/>
    <property type="match status" value="1"/>
</dbReference>
<dbReference type="GO" id="GO:0002130">
    <property type="term" value="P:wobble position ribose methylation"/>
    <property type="evidence" value="ECO:0007669"/>
    <property type="project" value="TreeGrafter"/>
</dbReference>
<keyword evidence="1" id="KW-0963">Cytoplasm</keyword>
<dbReference type="Gene3D" id="3.40.1280.10">
    <property type="match status" value="1"/>
</dbReference>
<dbReference type="RefSeq" id="XP_005707527.1">
    <property type="nucleotide sequence ID" value="XM_005707470.1"/>
</dbReference>
<keyword evidence="5" id="KW-0819">tRNA processing</keyword>
<dbReference type="GO" id="GO:0008173">
    <property type="term" value="F:RNA methyltransferase activity"/>
    <property type="evidence" value="ECO:0007669"/>
    <property type="project" value="InterPro"/>
</dbReference>
<dbReference type="GeneID" id="17089696"/>
<evidence type="ECO:0000256" key="1">
    <source>
        <dbReference type="ARBA" id="ARBA00022490"/>
    </source>
</evidence>
<accession>M2Y4W0</accession>
<dbReference type="Pfam" id="PF00588">
    <property type="entry name" value="SpoU_methylase"/>
    <property type="match status" value="1"/>
</dbReference>
<dbReference type="Proteomes" id="UP000030680">
    <property type="component" value="Unassembled WGS sequence"/>
</dbReference>
<proteinExistence type="inferred from homology"/>
<dbReference type="RefSeq" id="XP_005707528.1">
    <property type="nucleotide sequence ID" value="XM_005707471.1"/>
</dbReference>
<dbReference type="OMA" id="MAVYEVE"/>
<evidence type="ECO:0000256" key="4">
    <source>
        <dbReference type="ARBA" id="ARBA00022691"/>
    </source>
</evidence>
<gene>
    <name evidence="8" type="ORF">Gasu_17690</name>
</gene>
<reference evidence="9" key="1">
    <citation type="journal article" date="2013" name="Science">
        <title>Gene transfer from bacteria and archaea facilitated evolution of an extremophilic eukaryote.</title>
        <authorList>
            <person name="Schonknecht G."/>
            <person name="Chen W.H."/>
            <person name="Ternes C.M."/>
            <person name="Barbier G.G."/>
            <person name="Shrestha R.P."/>
            <person name="Stanke M."/>
            <person name="Brautigam A."/>
            <person name="Baker B.J."/>
            <person name="Banfield J.F."/>
            <person name="Garavito R.M."/>
            <person name="Carr K."/>
            <person name="Wilkerson C."/>
            <person name="Rensing S.A."/>
            <person name="Gagneul D."/>
            <person name="Dickenson N.E."/>
            <person name="Oesterhelt C."/>
            <person name="Lercher M.J."/>
            <person name="Weber A.P."/>
        </authorList>
    </citation>
    <scope>NUCLEOTIDE SEQUENCE [LARGE SCALE GENOMIC DNA]</scope>
    <source>
        <strain evidence="9">074W</strain>
    </source>
</reference>
<keyword evidence="9" id="KW-1185">Reference proteome</keyword>
<keyword evidence="3 8" id="KW-0808">Transferase</keyword>
<dbReference type="EMBL" id="KB454495">
    <property type="protein sequence ID" value="EME31008.1"/>
    <property type="molecule type" value="Genomic_DNA"/>
</dbReference>
<evidence type="ECO:0000259" key="6">
    <source>
        <dbReference type="Pfam" id="PF00588"/>
    </source>
</evidence>
<keyword evidence="2 8" id="KW-0489">Methyltransferase</keyword>
<dbReference type="Gramene" id="EME31008">
    <property type="protein sequence ID" value="EME31008"/>
    <property type="gene ID" value="Gasu_17690"/>
</dbReference>
<evidence type="ECO:0000256" key="5">
    <source>
        <dbReference type="ARBA" id="ARBA00022694"/>
    </source>
</evidence>
<dbReference type="STRING" id="130081.M2Y4W0"/>
<evidence type="ECO:0000256" key="3">
    <source>
        <dbReference type="ARBA" id="ARBA00022679"/>
    </source>
</evidence>
<dbReference type="InterPro" id="IPR016914">
    <property type="entry name" value="TrmL"/>
</dbReference>
<dbReference type="InterPro" id="IPR029028">
    <property type="entry name" value="Alpha/beta_knot_MTases"/>
</dbReference>
<keyword evidence="4" id="KW-0949">S-adenosyl-L-methionine</keyword>
<sequence length="236" mass="26894">MLGFCHNALCCSPLNCTATKKCPFMYKKLAPWKKRRRLLWKPLPEVEANSCEYGLIVPTVGCDLSLQQEEIRLYEEKWVIQKDSINVVLFQPKIPGNTGNIGRTCLAFGAKLHLIGPLGFSIDEHAVRRAGLDYWKYVDWKYSSCWEDFEKGVPENSHIYFITTQGTVSLERVTFKTTGPVFLIFGSETEGFQQLPIKALDKGTSVYIPMQNKHIVRSHNLSNAVAIALWELHKLE</sequence>
<dbReference type="AlphaFoldDB" id="M2Y4W0"/>
<dbReference type="GO" id="GO:0003723">
    <property type="term" value="F:RNA binding"/>
    <property type="evidence" value="ECO:0007669"/>
    <property type="project" value="InterPro"/>
</dbReference>
<dbReference type="OrthoDB" id="5580682at2759"/>
<name>M2Y4W0_GALSU</name>
<evidence type="ECO:0000313" key="7">
    <source>
        <dbReference type="EMBL" id="EME31007.1"/>
    </source>
</evidence>
<dbReference type="PANTHER" id="PTHR42971">
    <property type="entry name" value="TRNA (CYTIDINE(34)-2'-O)-METHYLTRANSFERASE"/>
    <property type="match status" value="1"/>
</dbReference>
<dbReference type="SUPFAM" id="SSF75217">
    <property type="entry name" value="alpha/beta knot"/>
    <property type="match status" value="1"/>
</dbReference>
<evidence type="ECO:0000313" key="9">
    <source>
        <dbReference type="Proteomes" id="UP000030680"/>
    </source>
</evidence>
<protein>
    <submittedName>
        <fullName evidence="7">tRNA/rRNA methyltransferase isoform 1</fullName>
    </submittedName>
    <submittedName>
        <fullName evidence="8">tRNA/rRNA methyltransferase isoform 2</fullName>
    </submittedName>
</protein>
<evidence type="ECO:0000256" key="2">
    <source>
        <dbReference type="ARBA" id="ARBA00022603"/>
    </source>
</evidence>
<organism evidence="8 9">
    <name type="scientific">Galdieria sulphuraria</name>
    <name type="common">Red alga</name>
    <dbReference type="NCBI Taxonomy" id="130081"/>
    <lineage>
        <taxon>Eukaryota</taxon>
        <taxon>Rhodophyta</taxon>
        <taxon>Bangiophyceae</taxon>
        <taxon>Galdieriales</taxon>
        <taxon>Galdieriaceae</taxon>
        <taxon>Galdieria</taxon>
    </lineage>
</organism>
<reference evidence="8" key="2">
    <citation type="journal article" date="2013" name="Science">
        <title>Gene Transfer from Bacteria and Archaea Facilitated Evolution of an Extremophilic Eukaryote.</title>
        <authorList>
            <person name="Schoenknecht G."/>
            <person name="Chen W.-H."/>
            <person name="Ternes C.M."/>
            <person name="Barbier G.G."/>
            <person name="Shrestha R.P."/>
            <person name="Stanke M."/>
            <person name="Brautigam A."/>
            <person name="Baker B.J."/>
            <person name="Banfield J.F."/>
            <person name="Garavito R.M."/>
            <person name="Carr K."/>
            <person name="Wilkerson C."/>
            <person name="Rensing S.A."/>
            <person name="Gagneul D."/>
            <person name="Dickenson N.E."/>
            <person name="Oesterhelt C."/>
            <person name="Lercher M.J."/>
            <person name="Weber A.P.M."/>
        </authorList>
    </citation>
    <scope>NUCLEOTIDE SEQUENCE</scope>
    <source>
        <strain evidence="8">074W</strain>
    </source>
</reference>
<dbReference type="PANTHER" id="PTHR42971:SF1">
    <property type="entry name" value="TRNA (CYTIDINE(34)-2'-O)-METHYLTRANSFERASE"/>
    <property type="match status" value="1"/>
</dbReference>
<dbReference type="EMBL" id="KB454495">
    <property type="protein sequence ID" value="EME31007.1"/>
    <property type="molecule type" value="Genomic_DNA"/>
</dbReference>
<dbReference type="KEGG" id="gsl:Gasu_17690"/>
<dbReference type="Gramene" id="EME31007">
    <property type="protein sequence ID" value="EME31007"/>
    <property type="gene ID" value="Gasu_17690"/>
</dbReference>
<dbReference type="InterPro" id="IPR029026">
    <property type="entry name" value="tRNA_m1G_MTases_N"/>
</dbReference>
<dbReference type="HAMAP" id="MF_01885">
    <property type="entry name" value="tRNA_methyltr_TrmL"/>
    <property type="match status" value="1"/>
</dbReference>
<dbReference type="eggNOG" id="ENOG502QQ5S">
    <property type="taxonomic scope" value="Eukaryota"/>
</dbReference>